<name>A0A1X7LYG4_9BACL</name>
<evidence type="ECO:0000256" key="1">
    <source>
        <dbReference type="ARBA" id="ARBA00004496"/>
    </source>
</evidence>
<keyword evidence="17" id="KW-1185">Reference proteome</keyword>
<protein>
    <recommendedName>
        <fullName evidence="3">Beta sliding clamp</fullName>
    </recommendedName>
    <alternativeName>
        <fullName evidence="12">Beta-clamp processivity factor</fullName>
    </alternativeName>
    <alternativeName>
        <fullName evidence="10">DNA polymerase III beta sliding clamp subunit</fullName>
    </alternativeName>
    <alternativeName>
        <fullName evidence="11">DNA polymerase III subunit beta</fullName>
    </alternativeName>
</protein>
<dbReference type="PANTHER" id="PTHR30478:SF0">
    <property type="entry name" value="BETA SLIDING CLAMP"/>
    <property type="match status" value="1"/>
</dbReference>
<evidence type="ECO:0000256" key="5">
    <source>
        <dbReference type="ARBA" id="ARBA00022679"/>
    </source>
</evidence>
<dbReference type="Gene3D" id="3.70.10.10">
    <property type="match status" value="1"/>
</dbReference>
<keyword evidence="8" id="KW-0239">DNA-directed DNA polymerase</keyword>
<keyword evidence="9" id="KW-0238">DNA-binding</keyword>
<keyword evidence="5" id="KW-0808">Transferase</keyword>
<evidence type="ECO:0000259" key="13">
    <source>
        <dbReference type="Pfam" id="PF00712"/>
    </source>
</evidence>
<keyword evidence="6" id="KW-0548">Nucleotidyltransferase</keyword>
<evidence type="ECO:0000256" key="2">
    <source>
        <dbReference type="ARBA" id="ARBA00010752"/>
    </source>
</evidence>
<evidence type="ECO:0000259" key="15">
    <source>
        <dbReference type="Pfam" id="PF02768"/>
    </source>
</evidence>
<dbReference type="Proteomes" id="UP000193834">
    <property type="component" value="Unassembled WGS sequence"/>
</dbReference>
<evidence type="ECO:0000313" key="17">
    <source>
        <dbReference type="Proteomes" id="UP000193834"/>
    </source>
</evidence>
<dbReference type="SUPFAM" id="SSF55979">
    <property type="entry name" value="DNA clamp"/>
    <property type="match status" value="3"/>
</dbReference>
<reference evidence="16 17" key="1">
    <citation type="submission" date="2017-04" db="EMBL/GenBank/DDBJ databases">
        <authorList>
            <person name="Afonso C.L."/>
            <person name="Miller P.J."/>
            <person name="Scott M.A."/>
            <person name="Spackman E."/>
            <person name="Goraichik I."/>
            <person name="Dimitrov K.M."/>
            <person name="Suarez D.L."/>
            <person name="Swayne D.E."/>
        </authorList>
    </citation>
    <scope>NUCLEOTIDE SEQUENCE [LARGE SCALE GENOMIC DNA]</scope>
    <source>
        <strain evidence="16 17">11</strain>
    </source>
</reference>
<dbReference type="InterPro" id="IPR022637">
    <property type="entry name" value="DNA_polIII_beta_cen"/>
</dbReference>
<dbReference type="AlphaFoldDB" id="A0A1X7LYG4"/>
<dbReference type="InterPro" id="IPR022634">
    <property type="entry name" value="DNA_polIII_beta_N"/>
</dbReference>
<dbReference type="GO" id="GO:0005737">
    <property type="term" value="C:cytoplasm"/>
    <property type="evidence" value="ECO:0007669"/>
    <property type="project" value="UniProtKB-SubCell"/>
</dbReference>
<dbReference type="SMART" id="SM00480">
    <property type="entry name" value="POL3Bc"/>
    <property type="match status" value="1"/>
</dbReference>
<feature type="domain" description="DNA polymerase III beta sliding clamp C-terminal" evidence="15">
    <location>
        <begin position="238"/>
        <end position="338"/>
    </location>
</feature>
<dbReference type="GO" id="GO:0009360">
    <property type="term" value="C:DNA polymerase III complex"/>
    <property type="evidence" value="ECO:0007669"/>
    <property type="project" value="InterPro"/>
</dbReference>
<dbReference type="Gene3D" id="3.10.150.10">
    <property type="entry name" value="DNA Polymerase III, subunit A, domain 2"/>
    <property type="match status" value="1"/>
</dbReference>
<evidence type="ECO:0000256" key="7">
    <source>
        <dbReference type="ARBA" id="ARBA00022705"/>
    </source>
</evidence>
<dbReference type="Pfam" id="PF00712">
    <property type="entry name" value="DNA_pol3_beta"/>
    <property type="match status" value="1"/>
</dbReference>
<dbReference type="Pfam" id="PF02767">
    <property type="entry name" value="DNA_pol3_beta_2"/>
    <property type="match status" value="1"/>
</dbReference>
<evidence type="ECO:0000256" key="8">
    <source>
        <dbReference type="ARBA" id="ARBA00022932"/>
    </source>
</evidence>
<dbReference type="InterPro" id="IPR046938">
    <property type="entry name" value="DNA_clamp_sf"/>
</dbReference>
<evidence type="ECO:0000256" key="9">
    <source>
        <dbReference type="ARBA" id="ARBA00023125"/>
    </source>
</evidence>
<dbReference type="GO" id="GO:0008408">
    <property type="term" value="F:3'-5' exonuclease activity"/>
    <property type="evidence" value="ECO:0007669"/>
    <property type="project" value="InterPro"/>
</dbReference>
<evidence type="ECO:0000256" key="6">
    <source>
        <dbReference type="ARBA" id="ARBA00022695"/>
    </source>
</evidence>
<evidence type="ECO:0000256" key="12">
    <source>
        <dbReference type="ARBA" id="ARBA00033276"/>
    </source>
</evidence>
<keyword evidence="7" id="KW-0235">DNA replication</keyword>
<evidence type="ECO:0000256" key="10">
    <source>
        <dbReference type="ARBA" id="ARBA00030988"/>
    </source>
</evidence>
<proteinExistence type="inferred from homology"/>
<evidence type="ECO:0000256" key="3">
    <source>
        <dbReference type="ARBA" id="ARBA00021035"/>
    </source>
</evidence>
<dbReference type="RefSeq" id="WP_176229008.1">
    <property type="nucleotide sequence ID" value="NZ_FXAZ01000009.1"/>
</dbReference>
<evidence type="ECO:0000259" key="14">
    <source>
        <dbReference type="Pfam" id="PF02767"/>
    </source>
</evidence>
<dbReference type="InterPro" id="IPR022635">
    <property type="entry name" value="DNA_polIII_beta_C"/>
</dbReference>
<dbReference type="NCBIfam" id="TIGR00663">
    <property type="entry name" value="dnan"/>
    <property type="match status" value="1"/>
</dbReference>
<sequence>MKCSANKHHLLKTLKCMSFPKAILNIDAIDKIYLISSDDTVITKSTIEAEVQDQGRVTVSCTILYDVLSKIRGDIIKLQTKDKKLYVIGESAKVSIATLDDTFTHEIEEPDQWFFTIPASVMRKAIKKTNHAIQYEKVPDAIKGLHICASGNQLTFTGTDKKQFAMFRIELPSDEQFEAILPKEHLKWVEGILDVGEVSFSIKDNYGVFATDTHILYTRTLNGNYPAVLKLLDKQTVCTVKVDSNELLKSVELATITADKSNTKGAKEVFLSTKVDGIGIAARNELGDVTDILHAETDGQELKVVYDSTHLIHAIKAASTDKTELGFLGADSPLVINGEDCKFMIGAIKNREV</sequence>
<feature type="domain" description="DNA polymerase III beta sliding clamp central" evidence="14">
    <location>
        <begin position="116"/>
        <end position="226"/>
    </location>
</feature>
<dbReference type="EMBL" id="FXAZ01000009">
    <property type="protein sequence ID" value="SMG58282.1"/>
    <property type="molecule type" value="Genomic_DNA"/>
</dbReference>
<comment type="similarity">
    <text evidence="2">Belongs to the beta sliding clamp family.</text>
</comment>
<evidence type="ECO:0000256" key="11">
    <source>
        <dbReference type="ARBA" id="ARBA00033275"/>
    </source>
</evidence>
<feature type="domain" description="DNA polymerase III beta sliding clamp N-terminal" evidence="13">
    <location>
        <begin position="30"/>
        <end position="100"/>
    </location>
</feature>
<evidence type="ECO:0000313" key="16">
    <source>
        <dbReference type="EMBL" id="SMG58282.1"/>
    </source>
</evidence>
<organism evidence="16 17">
    <name type="scientific">Paenibacillus aquistagni</name>
    <dbReference type="NCBI Taxonomy" id="1852522"/>
    <lineage>
        <taxon>Bacteria</taxon>
        <taxon>Bacillati</taxon>
        <taxon>Bacillota</taxon>
        <taxon>Bacilli</taxon>
        <taxon>Bacillales</taxon>
        <taxon>Paenibacillaceae</taxon>
        <taxon>Paenibacillus</taxon>
    </lineage>
</organism>
<dbReference type="GO" id="GO:0003887">
    <property type="term" value="F:DNA-directed DNA polymerase activity"/>
    <property type="evidence" value="ECO:0007669"/>
    <property type="project" value="UniProtKB-KW"/>
</dbReference>
<dbReference type="GO" id="GO:0006271">
    <property type="term" value="P:DNA strand elongation involved in DNA replication"/>
    <property type="evidence" value="ECO:0007669"/>
    <property type="project" value="TreeGrafter"/>
</dbReference>
<keyword evidence="4" id="KW-0963">Cytoplasm</keyword>
<evidence type="ECO:0000256" key="4">
    <source>
        <dbReference type="ARBA" id="ARBA00022490"/>
    </source>
</evidence>
<dbReference type="STRING" id="1852522.SAMN06295960_4663"/>
<dbReference type="Pfam" id="PF02768">
    <property type="entry name" value="DNA_pol3_beta_3"/>
    <property type="match status" value="1"/>
</dbReference>
<gene>
    <name evidence="16" type="ORF">SAMN06295960_4663</name>
</gene>
<accession>A0A1X7LYG4</accession>
<dbReference type="PANTHER" id="PTHR30478">
    <property type="entry name" value="DNA POLYMERASE III SUBUNIT BETA"/>
    <property type="match status" value="1"/>
</dbReference>
<comment type="subcellular location">
    <subcellularLocation>
        <location evidence="1">Cytoplasm</location>
    </subcellularLocation>
</comment>
<dbReference type="InterPro" id="IPR001001">
    <property type="entry name" value="DNA_polIII_beta"/>
</dbReference>
<dbReference type="GO" id="GO:0003677">
    <property type="term" value="F:DNA binding"/>
    <property type="evidence" value="ECO:0007669"/>
    <property type="project" value="UniProtKB-KW"/>
</dbReference>